<dbReference type="SUPFAM" id="SSF47413">
    <property type="entry name" value="lambda repressor-like DNA-binding domains"/>
    <property type="match status" value="1"/>
</dbReference>
<gene>
    <name evidence="2" type="ORF">ACFOW8_05000</name>
</gene>
<dbReference type="InterPro" id="IPR010982">
    <property type="entry name" value="Lambda_DNA-bd_dom_sf"/>
</dbReference>
<evidence type="ECO:0000313" key="2">
    <source>
        <dbReference type="EMBL" id="MFC4124279.1"/>
    </source>
</evidence>
<sequence length="155" mass="17052">MKIERIVGERIRIAREAMGYSQPELGRRVGEALDKAYPRQAISAAERGERAFTASELFVFAQILRVPVGSFFTPPSGVDEIAISSGTKYPASSLDDLHIPGNPAKEVAYDIGRVVDELTEANSRRADEVARDRRTLTTLHSQLIELQNALPEGSE</sequence>
<organism evidence="2 3">
    <name type="scientific">Nocardia rhizosphaerae</name>
    <dbReference type="NCBI Taxonomy" id="1691571"/>
    <lineage>
        <taxon>Bacteria</taxon>
        <taxon>Bacillati</taxon>
        <taxon>Actinomycetota</taxon>
        <taxon>Actinomycetes</taxon>
        <taxon>Mycobacteriales</taxon>
        <taxon>Nocardiaceae</taxon>
        <taxon>Nocardia</taxon>
    </lineage>
</organism>
<name>A0ABV8L0E5_9NOCA</name>
<dbReference type="CDD" id="cd00093">
    <property type="entry name" value="HTH_XRE"/>
    <property type="match status" value="1"/>
</dbReference>
<dbReference type="PROSITE" id="PS50943">
    <property type="entry name" value="HTH_CROC1"/>
    <property type="match status" value="1"/>
</dbReference>
<feature type="domain" description="HTH cro/C1-type" evidence="1">
    <location>
        <begin position="11"/>
        <end position="71"/>
    </location>
</feature>
<dbReference type="RefSeq" id="WP_378546082.1">
    <property type="nucleotide sequence ID" value="NZ_JBHSBA010000003.1"/>
</dbReference>
<reference evidence="3" key="1">
    <citation type="journal article" date="2019" name="Int. J. Syst. Evol. Microbiol.">
        <title>The Global Catalogue of Microorganisms (GCM) 10K type strain sequencing project: providing services to taxonomists for standard genome sequencing and annotation.</title>
        <authorList>
            <consortium name="The Broad Institute Genomics Platform"/>
            <consortium name="The Broad Institute Genome Sequencing Center for Infectious Disease"/>
            <person name="Wu L."/>
            <person name="Ma J."/>
        </authorList>
    </citation>
    <scope>NUCLEOTIDE SEQUENCE [LARGE SCALE GENOMIC DNA]</scope>
    <source>
        <strain evidence="3">CGMCC 4.7204</strain>
    </source>
</reference>
<comment type="caution">
    <text evidence="2">The sequence shown here is derived from an EMBL/GenBank/DDBJ whole genome shotgun (WGS) entry which is preliminary data.</text>
</comment>
<dbReference type="Pfam" id="PF01381">
    <property type="entry name" value="HTH_3"/>
    <property type="match status" value="1"/>
</dbReference>
<dbReference type="Proteomes" id="UP001595767">
    <property type="component" value="Unassembled WGS sequence"/>
</dbReference>
<protein>
    <submittedName>
        <fullName evidence="2">Helix-turn-helix transcriptional regulator</fullName>
    </submittedName>
</protein>
<dbReference type="InterPro" id="IPR001387">
    <property type="entry name" value="Cro/C1-type_HTH"/>
</dbReference>
<keyword evidence="3" id="KW-1185">Reference proteome</keyword>
<proteinExistence type="predicted"/>
<accession>A0ABV8L0E5</accession>
<evidence type="ECO:0000259" key="1">
    <source>
        <dbReference type="PROSITE" id="PS50943"/>
    </source>
</evidence>
<evidence type="ECO:0000313" key="3">
    <source>
        <dbReference type="Proteomes" id="UP001595767"/>
    </source>
</evidence>
<dbReference type="Gene3D" id="1.10.260.40">
    <property type="entry name" value="lambda repressor-like DNA-binding domains"/>
    <property type="match status" value="1"/>
</dbReference>
<dbReference type="EMBL" id="JBHSBA010000003">
    <property type="protein sequence ID" value="MFC4124279.1"/>
    <property type="molecule type" value="Genomic_DNA"/>
</dbReference>
<dbReference type="SMART" id="SM00530">
    <property type="entry name" value="HTH_XRE"/>
    <property type="match status" value="1"/>
</dbReference>